<dbReference type="InterPro" id="IPR003347">
    <property type="entry name" value="JmjC_dom"/>
</dbReference>
<dbReference type="Proteomes" id="UP000557739">
    <property type="component" value="Unassembled WGS sequence"/>
</dbReference>
<dbReference type="InterPro" id="IPR041667">
    <property type="entry name" value="Cupin_8"/>
</dbReference>
<comment type="caution">
    <text evidence="2">The sequence shown here is derived from an EMBL/GenBank/DDBJ whole genome shotgun (WGS) entry which is preliminary data.</text>
</comment>
<keyword evidence="3" id="KW-1185">Reference proteome</keyword>
<protein>
    <recommendedName>
        <fullName evidence="1">JmjC domain-containing protein</fullName>
    </recommendedName>
</protein>
<evidence type="ECO:0000313" key="2">
    <source>
        <dbReference type="EMBL" id="MBB5698541.1"/>
    </source>
</evidence>
<dbReference type="AlphaFoldDB" id="A0A7W9AQE3"/>
<dbReference type="Pfam" id="PF13621">
    <property type="entry name" value="Cupin_8"/>
    <property type="match status" value="1"/>
</dbReference>
<dbReference type="PANTHER" id="PTHR12461:SF105">
    <property type="entry name" value="HYPOXIA-INDUCIBLE FACTOR 1-ALPHA INHIBITOR"/>
    <property type="match status" value="1"/>
</dbReference>
<dbReference type="SUPFAM" id="SSF51197">
    <property type="entry name" value="Clavaminate synthase-like"/>
    <property type="match status" value="1"/>
</dbReference>
<dbReference type="SMART" id="SM00558">
    <property type="entry name" value="JmjC"/>
    <property type="match status" value="1"/>
</dbReference>
<evidence type="ECO:0000259" key="1">
    <source>
        <dbReference type="PROSITE" id="PS51184"/>
    </source>
</evidence>
<dbReference type="Gene3D" id="2.60.120.650">
    <property type="entry name" value="Cupin"/>
    <property type="match status" value="1"/>
</dbReference>
<dbReference type="RefSeq" id="WP_184027322.1">
    <property type="nucleotide sequence ID" value="NZ_JACIJJ010000002.1"/>
</dbReference>
<organism evidence="2 3">
    <name type="scientific">Sphingomonas yantingensis</name>
    <dbReference type="NCBI Taxonomy" id="1241761"/>
    <lineage>
        <taxon>Bacteria</taxon>
        <taxon>Pseudomonadati</taxon>
        <taxon>Pseudomonadota</taxon>
        <taxon>Alphaproteobacteria</taxon>
        <taxon>Sphingomonadales</taxon>
        <taxon>Sphingomonadaceae</taxon>
        <taxon>Sphingomonas</taxon>
    </lineage>
</organism>
<sequence>MTALPTPAPISEVAGLTRSAFDAEVRPAGEPVVIRGLGGDWPVVHAARAGDEALVAYLKRFSHERPVNAIVGAPEIEGRFGYTDDLTALNFNRGQSPLAPFLDRLLRDREHPRPYAMAVQSIPAADLVPGFERENGHDLVDASVVPRLWLGNAIRVATHYDLQENVGVVVAGRRRFTLFPPEQVANLYMGPLELTPAGTPVSLVDPAAPDLDRFPRFAEAARTARVATLEPGDAIYIPFHWWHAVDSLGPVNILMNWWWSSAAKPPAAAYDALLHSLLALGSLPDDQRAAWRTMFDHLVFRPDRDPAAHLPENVRGVLGDIDDELAARIRQTLAHQLTQPT</sequence>
<reference evidence="2 3" key="1">
    <citation type="submission" date="2020-08" db="EMBL/GenBank/DDBJ databases">
        <title>Genomic Encyclopedia of Type Strains, Phase IV (KMG-IV): sequencing the most valuable type-strain genomes for metagenomic binning, comparative biology and taxonomic classification.</title>
        <authorList>
            <person name="Goeker M."/>
        </authorList>
    </citation>
    <scope>NUCLEOTIDE SEQUENCE [LARGE SCALE GENOMIC DNA]</scope>
    <source>
        <strain evidence="2 3">DSM 27244</strain>
    </source>
</reference>
<dbReference type="EMBL" id="JACIJJ010000002">
    <property type="protein sequence ID" value="MBB5698541.1"/>
    <property type="molecule type" value="Genomic_DNA"/>
</dbReference>
<accession>A0A7W9AQE3</accession>
<feature type="domain" description="JmjC" evidence="1">
    <location>
        <begin position="100"/>
        <end position="274"/>
    </location>
</feature>
<dbReference type="PROSITE" id="PS51184">
    <property type="entry name" value="JMJC"/>
    <property type="match status" value="1"/>
</dbReference>
<dbReference type="PANTHER" id="PTHR12461">
    <property type="entry name" value="HYPOXIA-INDUCIBLE FACTOR 1 ALPHA INHIBITOR-RELATED"/>
    <property type="match status" value="1"/>
</dbReference>
<evidence type="ECO:0000313" key="3">
    <source>
        <dbReference type="Proteomes" id="UP000557739"/>
    </source>
</evidence>
<proteinExistence type="predicted"/>
<gene>
    <name evidence="2" type="ORF">FHR19_001886</name>
</gene>
<name>A0A7W9AQE3_9SPHN</name>